<dbReference type="PANTHER" id="PTHR43335">
    <property type="entry name" value="ABC TRANSPORTER, ATP-BINDING PROTEIN"/>
    <property type="match status" value="1"/>
</dbReference>
<dbReference type="GO" id="GO:0005524">
    <property type="term" value="F:ATP binding"/>
    <property type="evidence" value="ECO:0007669"/>
    <property type="project" value="UniProtKB-KW"/>
</dbReference>
<feature type="domain" description="ABC transporter" evidence="5">
    <location>
        <begin position="6"/>
        <end position="233"/>
    </location>
</feature>
<evidence type="ECO:0000256" key="4">
    <source>
        <dbReference type="ARBA" id="ARBA00022840"/>
    </source>
</evidence>
<dbReference type="Gene3D" id="3.40.50.300">
    <property type="entry name" value="P-loop containing nucleotide triphosphate hydrolases"/>
    <property type="match status" value="1"/>
</dbReference>
<accession>A0ABN2YN16</accession>
<dbReference type="PROSITE" id="PS00211">
    <property type="entry name" value="ABC_TRANSPORTER_1"/>
    <property type="match status" value="1"/>
</dbReference>
<sequence>MPDTAVSTRALVKRYRGVTAVDSLDLDVRRGEIYGFLGRNGAGKTTTIRMLLGLIRPSSGEVTVLGRRILPGETNVFSRVGFLVETATAYPNLTVRENLDIQRRLTGSPTRTVADSIALLRLGPYADRRAGQLSLGNKQRLALARALLHAPELLVLDEPANGLDPAGIVEIRELLRSLADERGVTVFMSSHILAEVAHLADRIGIVHEGRLIEESSRDEFAAKARAFATDAYTSEEREQALLTLDLERYFLARTDENPKSGDA</sequence>
<dbReference type="SMART" id="SM00382">
    <property type="entry name" value="AAA"/>
    <property type="match status" value="1"/>
</dbReference>
<dbReference type="InterPro" id="IPR003439">
    <property type="entry name" value="ABC_transporter-like_ATP-bd"/>
</dbReference>
<keyword evidence="2" id="KW-0813">Transport</keyword>
<keyword evidence="3" id="KW-0547">Nucleotide-binding</keyword>
<dbReference type="Pfam" id="PF00005">
    <property type="entry name" value="ABC_tran"/>
    <property type="match status" value="1"/>
</dbReference>
<dbReference type="InterPro" id="IPR017871">
    <property type="entry name" value="ABC_transporter-like_CS"/>
</dbReference>
<evidence type="ECO:0000256" key="1">
    <source>
        <dbReference type="ARBA" id="ARBA00005417"/>
    </source>
</evidence>
<keyword evidence="4 6" id="KW-0067">ATP-binding</keyword>
<keyword evidence="7" id="KW-1185">Reference proteome</keyword>
<evidence type="ECO:0000256" key="2">
    <source>
        <dbReference type="ARBA" id="ARBA00022448"/>
    </source>
</evidence>
<dbReference type="InterPro" id="IPR027417">
    <property type="entry name" value="P-loop_NTPase"/>
</dbReference>
<evidence type="ECO:0000313" key="6">
    <source>
        <dbReference type="EMBL" id="GAA2129751.1"/>
    </source>
</evidence>
<proteinExistence type="inferred from homology"/>
<dbReference type="PROSITE" id="PS50893">
    <property type="entry name" value="ABC_TRANSPORTER_2"/>
    <property type="match status" value="1"/>
</dbReference>
<evidence type="ECO:0000313" key="7">
    <source>
        <dbReference type="Proteomes" id="UP001500102"/>
    </source>
</evidence>
<comment type="similarity">
    <text evidence="1">Belongs to the ABC transporter superfamily.</text>
</comment>
<evidence type="ECO:0000256" key="3">
    <source>
        <dbReference type="ARBA" id="ARBA00022741"/>
    </source>
</evidence>
<organism evidence="6 7">
    <name type="scientific">Arthrobacter humicola</name>
    <dbReference type="NCBI Taxonomy" id="409291"/>
    <lineage>
        <taxon>Bacteria</taxon>
        <taxon>Bacillati</taxon>
        <taxon>Actinomycetota</taxon>
        <taxon>Actinomycetes</taxon>
        <taxon>Micrococcales</taxon>
        <taxon>Micrococcaceae</taxon>
        <taxon>Arthrobacter</taxon>
    </lineage>
</organism>
<evidence type="ECO:0000259" key="5">
    <source>
        <dbReference type="PROSITE" id="PS50893"/>
    </source>
</evidence>
<reference evidence="6 7" key="1">
    <citation type="journal article" date="2019" name="Int. J. Syst. Evol. Microbiol.">
        <title>The Global Catalogue of Microorganisms (GCM) 10K type strain sequencing project: providing services to taxonomists for standard genome sequencing and annotation.</title>
        <authorList>
            <consortium name="The Broad Institute Genomics Platform"/>
            <consortium name="The Broad Institute Genome Sequencing Center for Infectious Disease"/>
            <person name="Wu L."/>
            <person name="Ma J."/>
        </authorList>
    </citation>
    <scope>NUCLEOTIDE SEQUENCE [LARGE SCALE GENOMIC DNA]</scope>
    <source>
        <strain evidence="6 7">JCM 15921</strain>
    </source>
</reference>
<name>A0ABN2YN16_9MICC</name>
<dbReference type="SUPFAM" id="SSF52540">
    <property type="entry name" value="P-loop containing nucleoside triphosphate hydrolases"/>
    <property type="match status" value="1"/>
</dbReference>
<comment type="caution">
    <text evidence="6">The sequence shown here is derived from an EMBL/GenBank/DDBJ whole genome shotgun (WGS) entry which is preliminary data.</text>
</comment>
<protein>
    <submittedName>
        <fullName evidence="6">ABC transporter ATP-binding protein</fullName>
    </submittedName>
</protein>
<dbReference type="InterPro" id="IPR003593">
    <property type="entry name" value="AAA+_ATPase"/>
</dbReference>
<dbReference type="Proteomes" id="UP001500102">
    <property type="component" value="Unassembled WGS sequence"/>
</dbReference>
<dbReference type="PANTHER" id="PTHR43335:SF4">
    <property type="entry name" value="ABC TRANSPORTER, ATP-BINDING PROTEIN"/>
    <property type="match status" value="1"/>
</dbReference>
<dbReference type="EMBL" id="BAAAQB010000012">
    <property type="protein sequence ID" value="GAA2129751.1"/>
    <property type="molecule type" value="Genomic_DNA"/>
</dbReference>
<gene>
    <name evidence="6" type="ORF">GCM10009825_10180</name>
</gene>